<keyword evidence="14" id="KW-0966">Cell projection</keyword>
<dbReference type="GO" id="GO:0009431">
    <property type="term" value="C:bacterial-type flagellum basal body, MS ring"/>
    <property type="evidence" value="ECO:0007669"/>
    <property type="project" value="InterPro"/>
</dbReference>
<evidence type="ECO:0000313" key="15">
    <source>
        <dbReference type="Proteomes" id="UP000198793"/>
    </source>
</evidence>
<proteinExistence type="inferred from homology"/>
<dbReference type="PIRSF" id="PIRSF004862">
    <property type="entry name" value="FliF"/>
    <property type="match status" value="1"/>
</dbReference>
<feature type="compositionally biased region" description="Low complexity" evidence="10">
    <location>
        <begin position="303"/>
        <end position="325"/>
    </location>
</feature>
<evidence type="ECO:0000256" key="9">
    <source>
        <dbReference type="PIRNR" id="PIRNR004862"/>
    </source>
</evidence>
<gene>
    <name evidence="14" type="ORF">SAMN05192530_106158</name>
</gene>
<name>A0A1H0JF32_9HYPH</name>
<comment type="similarity">
    <text evidence="3 9">Belongs to the FliF family.</text>
</comment>
<evidence type="ECO:0000256" key="10">
    <source>
        <dbReference type="SAM" id="MobiDB-lite"/>
    </source>
</evidence>
<dbReference type="Pfam" id="PF01514">
    <property type="entry name" value="YscJ_FliF"/>
    <property type="match status" value="1"/>
</dbReference>
<evidence type="ECO:0000256" key="4">
    <source>
        <dbReference type="ARBA" id="ARBA00022475"/>
    </source>
</evidence>
<keyword evidence="8 9" id="KW-0975">Bacterial flagellum</keyword>
<sequence>MAMVARAEARKLLSNLQALGGRKLGALAIVGLVAVALVSLGAYALSRPTTETLYSGLDRQDVTRIGAALTEAGIPFDVNAAGDTVSTSVSQTAPARMLLAEKGLPRSDKAGYELFDTMGSMGLTTFMQEVTKVRALEGELSRTIQTLKDVRAARVHIVLPEAGSFRRDQQPPSASVVIRTDNTEDFANAQAIRHLVASAIPGMKVDQVTVLNTDGTLLASGDDAASATSTKQLGMEGIVSHSIEDSIRRTLAPYLGVGNFQSSVIARLDTDRRQTSARVFDPDGRVERSTRTVRETGQSNDSQANQNAATAAQNVPQAAPAAAANGNTSSEANERREELTNYEINETTTQTVSDGYDVKKLSVAVVVNRARLLATLGENPAPEAIDKALNEVRTLVASAAGITEARGDQLEVTAVDFVSNGQELEPVPAPGVAEMLLKQSGTLVNALTILVVAVLVIWFGLKPAIRAIAGPGEGANDNLALGGDPIELRNPLLDTPEITGIPGAMTFSEDLAASLGYGTDGVGSDELLDELTRNRANSPKVRLEKLVDFDEAQAAAILKQWIHQKEAA</sequence>
<evidence type="ECO:0000256" key="6">
    <source>
        <dbReference type="ARBA" id="ARBA00022989"/>
    </source>
</evidence>
<keyword evidence="4" id="KW-1003">Cell membrane</keyword>
<dbReference type="InterPro" id="IPR013556">
    <property type="entry name" value="Flag_M-ring_C"/>
</dbReference>
<evidence type="ECO:0000256" key="2">
    <source>
        <dbReference type="ARBA" id="ARBA00004651"/>
    </source>
</evidence>
<feature type="domain" description="Flagellar M-ring C-terminal" evidence="13">
    <location>
        <begin position="251"/>
        <end position="417"/>
    </location>
</feature>
<dbReference type="STRING" id="1166073.SAMN05192530_106158"/>
<comment type="function">
    <text evidence="9">The M ring may be actively involved in energy transduction.</text>
</comment>
<feature type="region of interest" description="Disordered" evidence="10">
    <location>
        <begin position="281"/>
        <end position="335"/>
    </location>
</feature>
<feature type="transmembrane region" description="Helical" evidence="11">
    <location>
        <begin position="443"/>
        <end position="461"/>
    </location>
</feature>
<organism evidence="14 15">
    <name type="scientific">Aureimonas jatrophae</name>
    <dbReference type="NCBI Taxonomy" id="1166073"/>
    <lineage>
        <taxon>Bacteria</taxon>
        <taxon>Pseudomonadati</taxon>
        <taxon>Pseudomonadota</taxon>
        <taxon>Alphaproteobacteria</taxon>
        <taxon>Hyphomicrobiales</taxon>
        <taxon>Aurantimonadaceae</taxon>
        <taxon>Aureimonas</taxon>
    </lineage>
</organism>
<evidence type="ECO:0000256" key="5">
    <source>
        <dbReference type="ARBA" id="ARBA00022692"/>
    </source>
</evidence>
<evidence type="ECO:0000256" key="8">
    <source>
        <dbReference type="ARBA" id="ARBA00023143"/>
    </source>
</evidence>
<keyword evidence="5 11" id="KW-0812">Transmembrane</keyword>
<comment type="subcellular location">
    <subcellularLocation>
        <location evidence="1 9">Bacterial flagellum basal body</location>
    </subcellularLocation>
    <subcellularLocation>
        <location evidence="2">Cell membrane</location>
        <topology evidence="2">Multi-pass membrane protein</topology>
    </subcellularLocation>
</comment>
<dbReference type="Gene3D" id="3.30.300.30">
    <property type="match status" value="1"/>
</dbReference>
<accession>A0A1H0JF32</accession>
<reference evidence="14 15" key="1">
    <citation type="submission" date="2016-10" db="EMBL/GenBank/DDBJ databases">
        <authorList>
            <person name="de Groot N.N."/>
        </authorList>
    </citation>
    <scope>NUCLEOTIDE SEQUENCE [LARGE SCALE GENOMIC DNA]</scope>
    <source>
        <strain evidence="15">L7-484,KACC 16230,DSM 25025</strain>
    </source>
</reference>
<keyword evidence="14" id="KW-0969">Cilium</keyword>
<dbReference type="Pfam" id="PF08345">
    <property type="entry name" value="YscJ_FliF_C"/>
    <property type="match status" value="1"/>
</dbReference>
<dbReference type="GO" id="GO:0003774">
    <property type="term" value="F:cytoskeletal motor activity"/>
    <property type="evidence" value="ECO:0007669"/>
    <property type="project" value="InterPro"/>
</dbReference>
<evidence type="ECO:0000313" key="14">
    <source>
        <dbReference type="EMBL" id="SDO42367.1"/>
    </source>
</evidence>
<dbReference type="InterPro" id="IPR043427">
    <property type="entry name" value="YscJ/FliF"/>
</dbReference>
<dbReference type="PANTHER" id="PTHR30046:SF0">
    <property type="entry name" value="FLAGELLAR M-RING PROTEIN"/>
    <property type="match status" value="1"/>
</dbReference>
<dbReference type="PANTHER" id="PTHR30046">
    <property type="entry name" value="FLAGELLAR M-RING PROTEIN"/>
    <property type="match status" value="1"/>
</dbReference>
<feature type="transmembrane region" description="Helical" evidence="11">
    <location>
        <begin position="24"/>
        <end position="45"/>
    </location>
</feature>
<feature type="compositionally biased region" description="Basic and acidic residues" evidence="10">
    <location>
        <begin position="281"/>
        <end position="294"/>
    </location>
</feature>
<evidence type="ECO:0000259" key="13">
    <source>
        <dbReference type="Pfam" id="PF08345"/>
    </source>
</evidence>
<protein>
    <recommendedName>
        <fullName evidence="9">Flagellar M-ring protein</fullName>
    </recommendedName>
</protein>
<evidence type="ECO:0000256" key="3">
    <source>
        <dbReference type="ARBA" id="ARBA00007971"/>
    </source>
</evidence>
<dbReference type="NCBIfam" id="TIGR00206">
    <property type="entry name" value="fliF"/>
    <property type="match status" value="1"/>
</dbReference>
<dbReference type="EMBL" id="FNIT01000006">
    <property type="protein sequence ID" value="SDO42367.1"/>
    <property type="molecule type" value="Genomic_DNA"/>
</dbReference>
<keyword evidence="14" id="KW-0282">Flagellum</keyword>
<dbReference type="InterPro" id="IPR006182">
    <property type="entry name" value="FliF_N_dom"/>
</dbReference>
<keyword evidence="15" id="KW-1185">Reference proteome</keyword>
<dbReference type="GO" id="GO:0071973">
    <property type="term" value="P:bacterial-type flagellum-dependent cell motility"/>
    <property type="evidence" value="ECO:0007669"/>
    <property type="project" value="InterPro"/>
</dbReference>
<feature type="domain" description="Flagellar M-ring N-terminal" evidence="12">
    <location>
        <begin position="46"/>
        <end position="219"/>
    </location>
</feature>
<evidence type="ECO:0000256" key="11">
    <source>
        <dbReference type="SAM" id="Phobius"/>
    </source>
</evidence>
<evidence type="ECO:0000256" key="1">
    <source>
        <dbReference type="ARBA" id="ARBA00004117"/>
    </source>
</evidence>
<dbReference type="GO" id="GO:0005886">
    <property type="term" value="C:plasma membrane"/>
    <property type="evidence" value="ECO:0007669"/>
    <property type="project" value="UniProtKB-SubCell"/>
</dbReference>
<dbReference type="Proteomes" id="UP000198793">
    <property type="component" value="Unassembled WGS sequence"/>
</dbReference>
<dbReference type="PRINTS" id="PR01009">
    <property type="entry name" value="FLGMRINGFLIF"/>
</dbReference>
<dbReference type="AlphaFoldDB" id="A0A1H0JF32"/>
<dbReference type="InterPro" id="IPR000067">
    <property type="entry name" value="FlgMring_FliF"/>
</dbReference>
<evidence type="ECO:0000259" key="12">
    <source>
        <dbReference type="Pfam" id="PF01514"/>
    </source>
</evidence>
<keyword evidence="6 11" id="KW-1133">Transmembrane helix</keyword>
<evidence type="ECO:0000256" key="7">
    <source>
        <dbReference type="ARBA" id="ARBA00023136"/>
    </source>
</evidence>
<dbReference type="InterPro" id="IPR045851">
    <property type="entry name" value="AMP-bd_C_sf"/>
</dbReference>
<keyword evidence="7 11" id="KW-0472">Membrane</keyword>